<keyword evidence="2" id="KW-1185">Reference proteome</keyword>
<sequence>MTLSPANITPSHHIRASITVSSHITRVLQVLVPILAPLYLSNSPIRQCGEASKDRKLCPSSSKLQVLDSCICNTSKAIADQDF</sequence>
<evidence type="ECO:0000313" key="2">
    <source>
        <dbReference type="Proteomes" id="UP000094336"/>
    </source>
</evidence>
<reference evidence="2" key="1">
    <citation type="submission" date="2016-05" db="EMBL/GenBank/DDBJ databases">
        <title>Comparative genomics of biotechnologically important yeasts.</title>
        <authorList>
            <consortium name="DOE Joint Genome Institute"/>
            <person name="Riley R."/>
            <person name="Haridas S."/>
            <person name="Wolfe K.H."/>
            <person name="Lopes M.R."/>
            <person name="Hittinger C.T."/>
            <person name="Goker M."/>
            <person name="Salamov A."/>
            <person name="Wisecaver J."/>
            <person name="Long T.M."/>
            <person name="Aerts A.L."/>
            <person name="Barry K."/>
            <person name="Choi C."/>
            <person name="Clum A."/>
            <person name="Coughlan A.Y."/>
            <person name="Deshpande S."/>
            <person name="Douglass A.P."/>
            <person name="Hanson S.J."/>
            <person name="Klenk H.-P."/>
            <person name="Labutti K."/>
            <person name="Lapidus A."/>
            <person name="Lindquist E."/>
            <person name="Lipzen A."/>
            <person name="Meier-Kolthoff J.P."/>
            <person name="Ohm R.A."/>
            <person name="Otillar R.P."/>
            <person name="Pangilinan J."/>
            <person name="Peng Y."/>
            <person name="Rokas A."/>
            <person name="Rosa C.A."/>
            <person name="Scheuner C."/>
            <person name="Sibirny A.A."/>
            <person name="Slot J.C."/>
            <person name="Stielow J.B."/>
            <person name="Sun H."/>
            <person name="Kurtzman C.P."/>
            <person name="Blackwell M."/>
            <person name="Grigoriev I.V."/>
            <person name="Jeffries T.W."/>
        </authorList>
    </citation>
    <scope>NUCLEOTIDE SEQUENCE [LARGE SCALE GENOMIC DNA]</scope>
    <source>
        <strain evidence="2">NRRL Y-12698</strain>
    </source>
</reference>
<dbReference type="GeneID" id="30145424"/>
<protein>
    <submittedName>
        <fullName evidence="1">Uncharacterized protein</fullName>
    </submittedName>
</protein>
<dbReference type="Proteomes" id="UP000094336">
    <property type="component" value="Unassembled WGS sequence"/>
</dbReference>
<gene>
    <name evidence="1" type="ORF">BABINDRAFT_159286</name>
</gene>
<name>A0A1E3R079_9ASCO</name>
<dbReference type="EMBL" id="KV454426">
    <property type="protein sequence ID" value="ODQ82777.1"/>
    <property type="molecule type" value="Genomic_DNA"/>
</dbReference>
<organism evidence="1 2">
    <name type="scientific">Babjeviella inositovora NRRL Y-12698</name>
    <dbReference type="NCBI Taxonomy" id="984486"/>
    <lineage>
        <taxon>Eukaryota</taxon>
        <taxon>Fungi</taxon>
        <taxon>Dikarya</taxon>
        <taxon>Ascomycota</taxon>
        <taxon>Saccharomycotina</taxon>
        <taxon>Pichiomycetes</taxon>
        <taxon>Serinales incertae sedis</taxon>
        <taxon>Babjeviella</taxon>
    </lineage>
</organism>
<accession>A0A1E3R079</accession>
<dbReference type="RefSeq" id="XP_018988105.1">
    <property type="nucleotide sequence ID" value="XM_019127571.1"/>
</dbReference>
<proteinExistence type="predicted"/>
<dbReference type="AlphaFoldDB" id="A0A1E3R079"/>
<evidence type="ECO:0000313" key="1">
    <source>
        <dbReference type="EMBL" id="ODQ82777.1"/>
    </source>
</evidence>